<proteinExistence type="predicted"/>
<dbReference type="AlphaFoldDB" id="A0A5J6JHE3"/>
<reference evidence="1 2" key="1">
    <citation type="submission" date="2017-09" db="EMBL/GenBank/DDBJ databases">
        <authorList>
            <person name="Lee N."/>
            <person name="Cho B.-K."/>
        </authorList>
    </citation>
    <scope>NUCLEOTIDE SEQUENCE [LARGE SCALE GENOMIC DNA]</scope>
    <source>
        <strain evidence="1 2">ATCC 27476</strain>
    </source>
</reference>
<protein>
    <submittedName>
        <fullName evidence="1">Uncharacterized protein</fullName>
    </submittedName>
</protein>
<sequence length="143" mass="15494">MVLPVAWALTRSGGDDGPGWHTDAAPLEQAFPLLGPLTEARWVSSRDRDDRSGIPSPELAISGLATLAPGKLAELTAAHTFVPGAPASDFTSWFEKPLRGEGPKNPQWIRSDELDRDTAGRSTHLWFDRGTDTVRFSALNPYG</sequence>
<gene>
    <name evidence="1" type="ORF">CP980_31825</name>
</gene>
<accession>A0A5J6JHE3</accession>
<organism evidence="1 2">
    <name type="scientific">Streptomyces vinaceus</name>
    <dbReference type="NCBI Taxonomy" id="1960"/>
    <lineage>
        <taxon>Bacteria</taxon>
        <taxon>Bacillati</taxon>
        <taxon>Actinomycetota</taxon>
        <taxon>Actinomycetes</taxon>
        <taxon>Kitasatosporales</taxon>
        <taxon>Streptomycetaceae</taxon>
        <taxon>Streptomyces</taxon>
    </lineage>
</organism>
<evidence type="ECO:0000313" key="1">
    <source>
        <dbReference type="EMBL" id="QEV50229.1"/>
    </source>
</evidence>
<dbReference type="EMBL" id="CP023692">
    <property type="protein sequence ID" value="QEV50229.1"/>
    <property type="molecule type" value="Genomic_DNA"/>
</dbReference>
<evidence type="ECO:0000313" key="2">
    <source>
        <dbReference type="Proteomes" id="UP000325563"/>
    </source>
</evidence>
<dbReference type="Proteomes" id="UP000325563">
    <property type="component" value="Chromosome"/>
</dbReference>
<keyword evidence="2" id="KW-1185">Reference proteome</keyword>
<dbReference type="KEGG" id="svn:CP980_31825"/>
<name>A0A5J6JHE3_STRVI</name>